<keyword evidence="9" id="KW-1185">Reference proteome</keyword>
<name>A0A9X2N3R7_9PSEU</name>
<evidence type="ECO:0000256" key="2">
    <source>
        <dbReference type="ARBA" id="ARBA00022475"/>
    </source>
</evidence>
<accession>A0A9X2N3R7</accession>
<organism evidence="8 9">
    <name type="scientific">Amycolatopsis iheyensis</name>
    <dbReference type="NCBI Taxonomy" id="2945988"/>
    <lineage>
        <taxon>Bacteria</taxon>
        <taxon>Bacillati</taxon>
        <taxon>Actinomycetota</taxon>
        <taxon>Actinomycetes</taxon>
        <taxon>Pseudonocardiales</taxon>
        <taxon>Pseudonocardiaceae</taxon>
        <taxon>Amycolatopsis</taxon>
    </lineage>
</organism>
<dbReference type="AlphaFoldDB" id="A0A9X2N3R7"/>
<dbReference type="InterPro" id="IPR018076">
    <property type="entry name" value="T2SS_GspF_dom"/>
</dbReference>
<evidence type="ECO:0000256" key="6">
    <source>
        <dbReference type="SAM" id="Phobius"/>
    </source>
</evidence>
<feature type="transmembrane region" description="Helical" evidence="6">
    <location>
        <begin position="58"/>
        <end position="81"/>
    </location>
</feature>
<dbReference type="GO" id="GO:0005886">
    <property type="term" value="C:plasma membrane"/>
    <property type="evidence" value="ECO:0007669"/>
    <property type="project" value="UniProtKB-SubCell"/>
</dbReference>
<evidence type="ECO:0000256" key="1">
    <source>
        <dbReference type="ARBA" id="ARBA00004651"/>
    </source>
</evidence>
<evidence type="ECO:0000256" key="4">
    <source>
        <dbReference type="ARBA" id="ARBA00022989"/>
    </source>
</evidence>
<evidence type="ECO:0000259" key="7">
    <source>
        <dbReference type="Pfam" id="PF00482"/>
    </source>
</evidence>
<dbReference type="Proteomes" id="UP001144096">
    <property type="component" value="Unassembled WGS sequence"/>
</dbReference>
<evidence type="ECO:0000313" key="8">
    <source>
        <dbReference type="EMBL" id="MCR6481409.1"/>
    </source>
</evidence>
<keyword evidence="4 6" id="KW-1133">Transmembrane helix</keyword>
<dbReference type="RefSeq" id="WP_257918056.1">
    <property type="nucleotide sequence ID" value="NZ_JAMXQV010000001.1"/>
</dbReference>
<sequence>MTAAALLLFAGALLIWPGDAATARRFTWLAAGPEPAPAHPWRQALPHIATTLGGASTALLIGGVTGVAVGGLMTAAGWWAIRRTRRPRAPTVDIATKLRLAGTLDLLAACLRAGLPVPSALDAVSDLAPPNAGAALESTSGLLALGSGPEEAWAPVQAVPGLTELAAAAIRTSRSGAAFTTAAADLAARFREELATAAEERAERAGVALALPVGLCFLPAFFCLGVLPVVLGLAGRLGPLF</sequence>
<keyword evidence="2" id="KW-1003">Cell membrane</keyword>
<reference evidence="8" key="1">
    <citation type="submission" date="2022-06" db="EMBL/GenBank/DDBJ databases">
        <title>Amycolatopsis iheyaensis sp. nov., a new species of the genus Amycolatopsis isolated from soil in Iheya island, Japan.</title>
        <authorList>
            <person name="Ngamcharungchit C."/>
            <person name="Kanto H."/>
            <person name="Take A."/>
            <person name="Intra B."/>
            <person name="Matsumoto A."/>
            <person name="Panbangred W."/>
            <person name="Inahashi Y."/>
        </authorList>
    </citation>
    <scope>NUCLEOTIDE SEQUENCE</scope>
    <source>
        <strain evidence="8">OK19-0408</strain>
    </source>
</reference>
<dbReference type="EMBL" id="JAMXQV010000001">
    <property type="protein sequence ID" value="MCR6481409.1"/>
    <property type="molecule type" value="Genomic_DNA"/>
</dbReference>
<evidence type="ECO:0000256" key="5">
    <source>
        <dbReference type="ARBA" id="ARBA00023136"/>
    </source>
</evidence>
<feature type="transmembrane region" description="Helical" evidence="6">
    <location>
        <begin position="209"/>
        <end position="234"/>
    </location>
</feature>
<dbReference type="PANTHER" id="PTHR35007">
    <property type="entry name" value="INTEGRAL MEMBRANE PROTEIN-RELATED"/>
    <property type="match status" value="1"/>
</dbReference>
<gene>
    <name evidence="8" type="ORF">M8542_01125</name>
</gene>
<dbReference type="Pfam" id="PF00482">
    <property type="entry name" value="T2SSF"/>
    <property type="match status" value="1"/>
</dbReference>
<evidence type="ECO:0000256" key="3">
    <source>
        <dbReference type="ARBA" id="ARBA00022692"/>
    </source>
</evidence>
<comment type="caution">
    <text evidence="8">The sequence shown here is derived from an EMBL/GenBank/DDBJ whole genome shotgun (WGS) entry which is preliminary data.</text>
</comment>
<proteinExistence type="predicted"/>
<evidence type="ECO:0000313" key="9">
    <source>
        <dbReference type="Proteomes" id="UP001144096"/>
    </source>
</evidence>
<keyword evidence="3 6" id="KW-0812">Transmembrane</keyword>
<keyword evidence="5 6" id="KW-0472">Membrane</keyword>
<feature type="domain" description="Type II secretion system protein GspF" evidence="7">
    <location>
        <begin position="104"/>
        <end position="224"/>
    </location>
</feature>
<protein>
    <submittedName>
        <fullName evidence="8">Type II secretion system F family protein</fullName>
    </submittedName>
</protein>
<comment type="subcellular location">
    <subcellularLocation>
        <location evidence="1">Cell membrane</location>
        <topology evidence="1">Multi-pass membrane protein</topology>
    </subcellularLocation>
</comment>
<dbReference type="PANTHER" id="PTHR35007:SF3">
    <property type="entry name" value="POSSIBLE CONSERVED ALANINE RICH MEMBRANE PROTEIN"/>
    <property type="match status" value="1"/>
</dbReference>